<feature type="domain" description="Response regulatory" evidence="2">
    <location>
        <begin position="3"/>
        <end position="122"/>
    </location>
</feature>
<dbReference type="PANTHER" id="PTHR44520:SF2">
    <property type="entry name" value="RESPONSE REGULATOR RCP1"/>
    <property type="match status" value="1"/>
</dbReference>
<dbReference type="EMBL" id="JACATN010000007">
    <property type="protein sequence ID" value="MBT2163451.1"/>
    <property type="molecule type" value="Genomic_DNA"/>
</dbReference>
<dbReference type="InterPro" id="IPR011006">
    <property type="entry name" value="CheY-like_superfamily"/>
</dbReference>
<dbReference type="InterPro" id="IPR001789">
    <property type="entry name" value="Sig_transdc_resp-reg_receiver"/>
</dbReference>
<evidence type="ECO:0000256" key="1">
    <source>
        <dbReference type="PROSITE-ProRule" id="PRU00169"/>
    </source>
</evidence>
<proteinExistence type="predicted"/>
<dbReference type="SUPFAM" id="SSF52172">
    <property type="entry name" value="CheY-like"/>
    <property type="match status" value="1"/>
</dbReference>
<keyword evidence="1" id="KW-0597">Phosphoprotein</keyword>
<organism evidence="3 4">
    <name type="scientific">Zobellia barbeyronii</name>
    <dbReference type="NCBI Taxonomy" id="2748009"/>
    <lineage>
        <taxon>Bacteria</taxon>
        <taxon>Pseudomonadati</taxon>
        <taxon>Bacteroidota</taxon>
        <taxon>Flavobacteriia</taxon>
        <taxon>Flavobacteriales</taxon>
        <taxon>Flavobacteriaceae</taxon>
        <taxon>Zobellia</taxon>
    </lineage>
</organism>
<dbReference type="SMART" id="SM00448">
    <property type="entry name" value="REC"/>
    <property type="match status" value="1"/>
</dbReference>
<evidence type="ECO:0000313" key="4">
    <source>
        <dbReference type="Proteomes" id="UP000740413"/>
    </source>
</evidence>
<dbReference type="PANTHER" id="PTHR44520">
    <property type="entry name" value="RESPONSE REGULATOR RCP1-RELATED"/>
    <property type="match status" value="1"/>
</dbReference>
<dbReference type="Proteomes" id="UP000740413">
    <property type="component" value="Unassembled WGS sequence"/>
</dbReference>
<comment type="caution">
    <text evidence="3">The sequence shown here is derived from an EMBL/GenBank/DDBJ whole genome shotgun (WGS) entry which is preliminary data.</text>
</comment>
<evidence type="ECO:0000313" key="3">
    <source>
        <dbReference type="EMBL" id="MBT2163451.1"/>
    </source>
</evidence>
<accession>A0ABS5WKH1</accession>
<name>A0ABS5WKH1_9FLAO</name>
<evidence type="ECO:0000259" key="2">
    <source>
        <dbReference type="PROSITE" id="PS50110"/>
    </source>
</evidence>
<dbReference type="Gene3D" id="3.40.50.2300">
    <property type="match status" value="1"/>
</dbReference>
<feature type="modified residue" description="4-aspartylphosphate" evidence="1">
    <location>
        <position position="54"/>
    </location>
</feature>
<dbReference type="Pfam" id="PF00072">
    <property type="entry name" value="Response_reg"/>
    <property type="match status" value="1"/>
</dbReference>
<dbReference type="PROSITE" id="PS50110">
    <property type="entry name" value="RESPONSE_REGULATORY"/>
    <property type="match status" value="1"/>
</dbReference>
<sequence length="128" mass="14528">MIDILIIEDDEVTNFISETKLNNLGFQNISIVTNGQLGIDYLKENDCPDLILLDINMPILDGWEFLEAKNDLGLCPDIPIVITTSSGRPEDRSKSIAFKEIITYLEKPVDFNDLRSLLQKLVEKKLEC</sequence>
<dbReference type="RefSeq" id="WP_214613396.1">
    <property type="nucleotide sequence ID" value="NZ_JACATN010000007.1"/>
</dbReference>
<gene>
    <name evidence="3" type="ORF">HW347_19425</name>
</gene>
<dbReference type="InterPro" id="IPR052893">
    <property type="entry name" value="TCS_response_regulator"/>
</dbReference>
<reference evidence="3 4" key="1">
    <citation type="submission" date="2020-06" db="EMBL/GenBank/DDBJ databases">
        <authorList>
            <person name="Isaeva M.P."/>
            <person name="Chernysheva N.Y."/>
        </authorList>
    </citation>
    <scope>NUCLEOTIDE SEQUENCE [LARGE SCALE GENOMIC DNA]</scope>
    <source>
        <strain evidence="3 4">KMM 6746</strain>
    </source>
</reference>
<reference evidence="4" key="2">
    <citation type="submission" date="2023-07" db="EMBL/GenBank/DDBJ databases">
        <title>Zobellia barbeyronii sp. nov., a new marine flavobacterium, isolated from green and red algae.</title>
        <authorList>
            <person name="Nedashkovskaya O.I."/>
            <person name="Otstavnykh N."/>
            <person name="Zhukova N."/>
            <person name="Guzev K."/>
            <person name="Chausova V."/>
            <person name="Tekutyeva L."/>
            <person name="Mikhailov V."/>
            <person name="Isaeva M."/>
        </authorList>
    </citation>
    <scope>NUCLEOTIDE SEQUENCE [LARGE SCALE GENOMIC DNA]</scope>
    <source>
        <strain evidence="4">KMM 6746</strain>
    </source>
</reference>
<protein>
    <submittedName>
        <fullName evidence="3">Response regulator</fullName>
    </submittedName>
</protein>
<keyword evidence="4" id="KW-1185">Reference proteome</keyword>